<proteinExistence type="predicted"/>
<evidence type="ECO:0000313" key="2">
    <source>
        <dbReference type="EMBL" id="RWX56923.1"/>
    </source>
</evidence>
<gene>
    <name evidence="2" type="ORF">EDI28_02445</name>
</gene>
<dbReference type="InterPro" id="IPR010649">
    <property type="entry name" value="NapE_TorE"/>
</dbReference>
<dbReference type="OrthoDB" id="7596241at2"/>
<evidence type="ECO:0000256" key="1">
    <source>
        <dbReference type="SAM" id="Phobius"/>
    </source>
</evidence>
<keyword evidence="1" id="KW-0812">Transmembrane</keyword>
<sequence>MNKKICKVSFMTAIKQQELKSTFLYTFVIFPALTVGAVGLYGMAAWLL</sequence>
<keyword evidence="3" id="KW-1185">Reference proteome</keyword>
<organism evidence="2 3">
    <name type="scientific">Photobacterium chitinilyticum</name>
    <dbReference type="NCBI Taxonomy" id="2485123"/>
    <lineage>
        <taxon>Bacteria</taxon>
        <taxon>Pseudomonadati</taxon>
        <taxon>Pseudomonadota</taxon>
        <taxon>Gammaproteobacteria</taxon>
        <taxon>Vibrionales</taxon>
        <taxon>Vibrionaceae</taxon>
        <taxon>Photobacterium</taxon>
    </lineage>
</organism>
<feature type="transmembrane region" description="Helical" evidence="1">
    <location>
        <begin position="21"/>
        <end position="47"/>
    </location>
</feature>
<protein>
    <submittedName>
        <fullName evidence="2">Uncharacterized protein</fullName>
    </submittedName>
</protein>
<dbReference type="Pfam" id="PF06796">
    <property type="entry name" value="NapE"/>
    <property type="match status" value="1"/>
</dbReference>
<accession>A0A444JV31</accession>
<comment type="caution">
    <text evidence="2">The sequence shown here is derived from an EMBL/GenBank/DDBJ whole genome shotgun (WGS) entry which is preliminary data.</text>
</comment>
<evidence type="ECO:0000313" key="3">
    <source>
        <dbReference type="Proteomes" id="UP000287563"/>
    </source>
</evidence>
<dbReference type="EMBL" id="RJLM01000001">
    <property type="protein sequence ID" value="RWX56923.1"/>
    <property type="molecule type" value="Genomic_DNA"/>
</dbReference>
<name>A0A444JV31_9GAMM</name>
<dbReference type="Proteomes" id="UP000287563">
    <property type="component" value="Unassembled WGS sequence"/>
</dbReference>
<keyword evidence="1" id="KW-0472">Membrane</keyword>
<reference evidence="2 3" key="1">
    <citation type="submission" date="2018-11" db="EMBL/GenBank/DDBJ databases">
        <title>Photobacterium sp. BEI247 sp. nov., a marine bacterium isolated from Yongle Blue Hole in the South China Sea.</title>
        <authorList>
            <person name="Wang X."/>
        </authorList>
    </citation>
    <scope>NUCLEOTIDE SEQUENCE [LARGE SCALE GENOMIC DNA]</scope>
    <source>
        <strain evidence="3">BEI247</strain>
    </source>
</reference>
<dbReference type="AlphaFoldDB" id="A0A444JV31"/>
<keyword evidence="1" id="KW-1133">Transmembrane helix</keyword>